<dbReference type="RefSeq" id="WP_252741405.1">
    <property type="nucleotide sequence ID" value="NZ_JAMXIB010000006.1"/>
</dbReference>
<feature type="transmembrane region" description="Helical" evidence="1">
    <location>
        <begin position="42"/>
        <end position="60"/>
    </location>
</feature>
<keyword evidence="3" id="KW-1185">Reference proteome</keyword>
<keyword evidence="1" id="KW-1133">Transmembrane helix</keyword>
<dbReference type="Proteomes" id="UP001206312">
    <property type="component" value="Unassembled WGS sequence"/>
</dbReference>
<gene>
    <name evidence="2" type="ORF">NG653_09200</name>
</gene>
<sequence>MKTAKIIATLLAGGLGILAILAGSTVLLGLREVDYPVIRALVAYNVIAGVLSLVTAVLIWKRPGLARGLAGLILALHAAVLGALYFFNDTAADESIGAMIFRVAAWSLILVLLLQGPSGKQAGKRIEKP</sequence>
<keyword evidence="1" id="KW-0812">Transmembrane</keyword>
<evidence type="ECO:0000256" key="1">
    <source>
        <dbReference type="SAM" id="Phobius"/>
    </source>
</evidence>
<name>A0ABT1AYB7_9FLAO</name>
<organism evidence="2 3">
    <name type="scientific">Robiginitalea marina</name>
    <dbReference type="NCBI Taxonomy" id="2954105"/>
    <lineage>
        <taxon>Bacteria</taxon>
        <taxon>Pseudomonadati</taxon>
        <taxon>Bacteroidota</taxon>
        <taxon>Flavobacteriia</taxon>
        <taxon>Flavobacteriales</taxon>
        <taxon>Flavobacteriaceae</taxon>
        <taxon>Robiginitalea</taxon>
    </lineage>
</organism>
<feature type="transmembrane region" description="Helical" evidence="1">
    <location>
        <begin position="69"/>
        <end position="87"/>
    </location>
</feature>
<keyword evidence="1" id="KW-0472">Membrane</keyword>
<protein>
    <recommendedName>
        <fullName evidence="4">DUF4345 domain-containing protein</fullName>
    </recommendedName>
</protein>
<feature type="transmembrane region" description="Helical" evidence="1">
    <location>
        <begin position="99"/>
        <end position="116"/>
    </location>
</feature>
<evidence type="ECO:0000313" key="3">
    <source>
        <dbReference type="Proteomes" id="UP001206312"/>
    </source>
</evidence>
<accession>A0ABT1AYB7</accession>
<dbReference type="EMBL" id="JAMXIB010000006">
    <property type="protein sequence ID" value="MCO5725029.1"/>
    <property type="molecule type" value="Genomic_DNA"/>
</dbReference>
<proteinExistence type="predicted"/>
<evidence type="ECO:0008006" key="4">
    <source>
        <dbReference type="Google" id="ProtNLM"/>
    </source>
</evidence>
<comment type="caution">
    <text evidence="2">The sequence shown here is derived from an EMBL/GenBank/DDBJ whole genome shotgun (WGS) entry which is preliminary data.</text>
</comment>
<feature type="transmembrane region" description="Helical" evidence="1">
    <location>
        <begin position="7"/>
        <end position="30"/>
    </location>
</feature>
<reference evidence="2 3" key="1">
    <citation type="submission" date="2022-06" db="EMBL/GenBank/DDBJ databases">
        <authorList>
            <person name="Xuan X."/>
        </authorList>
    </citation>
    <scope>NUCLEOTIDE SEQUENCE [LARGE SCALE GENOMIC DNA]</scope>
    <source>
        <strain evidence="2 3">2V75</strain>
    </source>
</reference>
<evidence type="ECO:0000313" key="2">
    <source>
        <dbReference type="EMBL" id="MCO5725029.1"/>
    </source>
</evidence>